<name>A0A6M3Y4L0_9ZZZZ</name>
<reference evidence="1" key="1">
    <citation type="submission" date="2020-03" db="EMBL/GenBank/DDBJ databases">
        <title>The deep terrestrial virosphere.</title>
        <authorList>
            <person name="Holmfeldt K."/>
            <person name="Nilsson E."/>
            <person name="Simone D."/>
            <person name="Lopez-Fernandez M."/>
            <person name="Wu X."/>
            <person name="de Brujin I."/>
            <person name="Lundin D."/>
            <person name="Andersson A."/>
            <person name="Bertilsson S."/>
            <person name="Dopson M."/>
        </authorList>
    </citation>
    <scope>NUCLEOTIDE SEQUENCE</scope>
    <source>
        <strain evidence="1">MM415A00136</strain>
    </source>
</reference>
<organism evidence="1">
    <name type="scientific">viral metagenome</name>
    <dbReference type="NCBI Taxonomy" id="1070528"/>
    <lineage>
        <taxon>unclassified sequences</taxon>
        <taxon>metagenomes</taxon>
        <taxon>organismal metagenomes</taxon>
    </lineage>
</organism>
<protein>
    <submittedName>
        <fullName evidence="1">Uncharacterized protein</fullName>
    </submittedName>
</protein>
<evidence type="ECO:0000313" key="1">
    <source>
        <dbReference type="EMBL" id="QJI05169.1"/>
    </source>
</evidence>
<dbReference type="AlphaFoldDB" id="A0A6M3Y4L0"/>
<dbReference type="EMBL" id="MT145195">
    <property type="protein sequence ID" value="QJI05169.1"/>
    <property type="molecule type" value="Genomic_DNA"/>
</dbReference>
<sequence>MEKRSADTILESLKERIENKEDVDRKVWLDAAFFLSTFLLEEKRILNGMRQEIAQLRSLIYEKQTKKSVAATDIEIEASDLYRIAKDQEAKIDVMEEMIRVAKKSAEENF</sequence>
<accession>A0A6M3Y4L0</accession>
<gene>
    <name evidence="1" type="ORF">MM415A00136_0051</name>
</gene>
<proteinExistence type="predicted"/>